<gene>
    <name evidence="2" type="ORF">KC19_6G073200</name>
</gene>
<evidence type="ECO:0000313" key="2">
    <source>
        <dbReference type="EMBL" id="KAG0569206.1"/>
    </source>
</evidence>
<accession>A0A8T0HBH9</accession>
<dbReference type="Proteomes" id="UP000822688">
    <property type="component" value="Chromosome 6"/>
</dbReference>
<organism evidence="2 3">
    <name type="scientific">Ceratodon purpureus</name>
    <name type="common">Fire moss</name>
    <name type="synonym">Dicranum purpureum</name>
    <dbReference type="NCBI Taxonomy" id="3225"/>
    <lineage>
        <taxon>Eukaryota</taxon>
        <taxon>Viridiplantae</taxon>
        <taxon>Streptophyta</taxon>
        <taxon>Embryophyta</taxon>
        <taxon>Bryophyta</taxon>
        <taxon>Bryophytina</taxon>
        <taxon>Bryopsida</taxon>
        <taxon>Dicranidae</taxon>
        <taxon>Pseudoditrichales</taxon>
        <taxon>Ditrichaceae</taxon>
        <taxon>Ceratodon</taxon>
    </lineage>
</organism>
<proteinExistence type="predicted"/>
<dbReference type="AlphaFoldDB" id="A0A8T0HBH9"/>
<feature type="signal peptide" evidence="1">
    <location>
        <begin position="1"/>
        <end position="24"/>
    </location>
</feature>
<evidence type="ECO:0000256" key="1">
    <source>
        <dbReference type="SAM" id="SignalP"/>
    </source>
</evidence>
<keyword evidence="1" id="KW-0732">Signal</keyword>
<sequence>MSRIRLIAELLALISLQYYSWSTARTSVEDTISERNSVQQFHKYLIAMIKLRNELKYDGSDGSDGNQDLVCKFLSTFTVFGNK</sequence>
<protein>
    <submittedName>
        <fullName evidence="2">Uncharacterized protein</fullName>
    </submittedName>
</protein>
<name>A0A8T0HBH9_CERPU</name>
<feature type="chain" id="PRO_5035834202" evidence="1">
    <location>
        <begin position="25"/>
        <end position="83"/>
    </location>
</feature>
<dbReference type="EMBL" id="CM026427">
    <property type="protein sequence ID" value="KAG0569206.1"/>
    <property type="molecule type" value="Genomic_DNA"/>
</dbReference>
<evidence type="ECO:0000313" key="3">
    <source>
        <dbReference type="Proteomes" id="UP000822688"/>
    </source>
</evidence>
<keyword evidence="3" id="KW-1185">Reference proteome</keyword>
<comment type="caution">
    <text evidence="2">The sequence shown here is derived from an EMBL/GenBank/DDBJ whole genome shotgun (WGS) entry which is preliminary data.</text>
</comment>
<reference evidence="2 3" key="1">
    <citation type="submission" date="2020-06" db="EMBL/GenBank/DDBJ databases">
        <title>WGS assembly of Ceratodon purpureus strain R40.</title>
        <authorList>
            <person name="Carey S.B."/>
            <person name="Jenkins J."/>
            <person name="Shu S."/>
            <person name="Lovell J.T."/>
            <person name="Sreedasyam A."/>
            <person name="Maumus F."/>
            <person name="Tiley G.P."/>
            <person name="Fernandez-Pozo N."/>
            <person name="Barry K."/>
            <person name="Chen C."/>
            <person name="Wang M."/>
            <person name="Lipzen A."/>
            <person name="Daum C."/>
            <person name="Saski C.A."/>
            <person name="Payton A.C."/>
            <person name="Mcbreen J.C."/>
            <person name="Conrad R.E."/>
            <person name="Kollar L.M."/>
            <person name="Olsson S."/>
            <person name="Huttunen S."/>
            <person name="Landis J.B."/>
            <person name="Wickett N.J."/>
            <person name="Johnson M.G."/>
            <person name="Rensing S.A."/>
            <person name="Grimwood J."/>
            <person name="Schmutz J."/>
            <person name="Mcdaniel S.F."/>
        </authorList>
    </citation>
    <scope>NUCLEOTIDE SEQUENCE [LARGE SCALE GENOMIC DNA]</scope>
    <source>
        <strain evidence="2 3">R40</strain>
    </source>
</reference>